<evidence type="ECO:0000256" key="4">
    <source>
        <dbReference type="ARBA" id="ARBA00022448"/>
    </source>
</evidence>
<evidence type="ECO:0000256" key="1">
    <source>
        <dbReference type="ARBA" id="ARBA00004477"/>
    </source>
</evidence>
<feature type="transmembrane region" description="Helical" evidence="11">
    <location>
        <begin position="25"/>
        <end position="45"/>
    </location>
</feature>
<keyword evidence="9" id="KW-0333">Golgi apparatus</keyword>
<evidence type="ECO:0000256" key="3">
    <source>
        <dbReference type="ARBA" id="ARBA00009727"/>
    </source>
</evidence>
<dbReference type="Pfam" id="PF03878">
    <property type="entry name" value="YIF1"/>
    <property type="match status" value="1"/>
</dbReference>
<protein>
    <submittedName>
        <fullName evidence="12">Yif1 family</fullName>
    </submittedName>
</protein>
<evidence type="ECO:0000256" key="7">
    <source>
        <dbReference type="ARBA" id="ARBA00022927"/>
    </source>
</evidence>
<evidence type="ECO:0000313" key="13">
    <source>
        <dbReference type="Proteomes" id="UP000237105"/>
    </source>
</evidence>
<dbReference type="AlphaFoldDB" id="A0A2P5AZJ6"/>
<comment type="similarity">
    <text evidence="3">Belongs to the YIF1 family.</text>
</comment>
<keyword evidence="13" id="KW-1185">Reference proteome</keyword>
<dbReference type="PANTHER" id="PTHR14083">
    <property type="entry name" value="YIP1 INTERACTING FACTOR HOMOLOG YIF1 PROTEIN"/>
    <property type="match status" value="1"/>
</dbReference>
<dbReference type="STRING" id="3476.A0A2P5AZJ6"/>
<evidence type="ECO:0000256" key="8">
    <source>
        <dbReference type="ARBA" id="ARBA00022989"/>
    </source>
</evidence>
<dbReference type="EMBL" id="JXTB01000404">
    <property type="protein sequence ID" value="PON41921.1"/>
    <property type="molecule type" value="Genomic_DNA"/>
</dbReference>
<sequence length="48" mass="5472">MRTREIVEGNFVYKPPMYDVNAPDLYIPLMAFGNYVILSGFFIGINGK</sequence>
<keyword evidence="8 11" id="KW-1133">Transmembrane helix</keyword>
<accession>A0A2P5AZJ6</accession>
<comment type="caution">
    <text evidence="12">The sequence shown here is derived from an EMBL/GenBank/DDBJ whole genome shotgun (WGS) entry which is preliminary data.</text>
</comment>
<evidence type="ECO:0000256" key="2">
    <source>
        <dbReference type="ARBA" id="ARBA00004653"/>
    </source>
</evidence>
<dbReference type="GO" id="GO:0015031">
    <property type="term" value="P:protein transport"/>
    <property type="evidence" value="ECO:0007669"/>
    <property type="project" value="UniProtKB-KW"/>
</dbReference>
<evidence type="ECO:0000256" key="5">
    <source>
        <dbReference type="ARBA" id="ARBA00022692"/>
    </source>
</evidence>
<keyword evidence="5 11" id="KW-0812">Transmembrane</keyword>
<dbReference type="Proteomes" id="UP000237105">
    <property type="component" value="Unassembled WGS sequence"/>
</dbReference>
<evidence type="ECO:0000256" key="10">
    <source>
        <dbReference type="ARBA" id="ARBA00023136"/>
    </source>
</evidence>
<keyword evidence="7" id="KW-0653">Protein transport</keyword>
<dbReference type="GO" id="GO:0000139">
    <property type="term" value="C:Golgi membrane"/>
    <property type="evidence" value="ECO:0007669"/>
    <property type="project" value="UniProtKB-SubCell"/>
</dbReference>
<proteinExistence type="inferred from homology"/>
<evidence type="ECO:0000256" key="6">
    <source>
        <dbReference type="ARBA" id="ARBA00022824"/>
    </source>
</evidence>
<dbReference type="GO" id="GO:0005789">
    <property type="term" value="C:endoplasmic reticulum membrane"/>
    <property type="evidence" value="ECO:0007669"/>
    <property type="project" value="UniProtKB-SubCell"/>
</dbReference>
<name>A0A2P5AZJ6_PARAD</name>
<evidence type="ECO:0000256" key="9">
    <source>
        <dbReference type="ARBA" id="ARBA00023034"/>
    </source>
</evidence>
<dbReference type="InterPro" id="IPR005578">
    <property type="entry name" value="Yif1_fam"/>
</dbReference>
<dbReference type="PANTHER" id="PTHR14083:SF3">
    <property type="entry name" value="PROTEIN YIF1B-LIKE"/>
    <property type="match status" value="1"/>
</dbReference>
<organism evidence="12 13">
    <name type="scientific">Parasponia andersonii</name>
    <name type="common">Sponia andersonii</name>
    <dbReference type="NCBI Taxonomy" id="3476"/>
    <lineage>
        <taxon>Eukaryota</taxon>
        <taxon>Viridiplantae</taxon>
        <taxon>Streptophyta</taxon>
        <taxon>Embryophyta</taxon>
        <taxon>Tracheophyta</taxon>
        <taxon>Spermatophyta</taxon>
        <taxon>Magnoliopsida</taxon>
        <taxon>eudicotyledons</taxon>
        <taxon>Gunneridae</taxon>
        <taxon>Pentapetalae</taxon>
        <taxon>rosids</taxon>
        <taxon>fabids</taxon>
        <taxon>Rosales</taxon>
        <taxon>Cannabaceae</taxon>
        <taxon>Parasponia</taxon>
    </lineage>
</organism>
<dbReference type="OrthoDB" id="1077260at2759"/>
<keyword evidence="6" id="KW-0256">Endoplasmic reticulum</keyword>
<dbReference type="GO" id="GO:0006888">
    <property type="term" value="P:endoplasmic reticulum to Golgi vesicle-mediated transport"/>
    <property type="evidence" value="ECO:0007669"/>
    <property type="project" value="InterPro"/>
</dbReference>
<dbReference type="GO" id="GO:0005793">
    <property type="term" value="C:endoplasmic reticulum-Golgi intermediate compartment"/>
    <property type="evidence" value="ECO:0007669"/>
    <property type="project" value="TreeGrafter"/>
</dbReference>
<gene>
    <name evidence="12" type="ORF">PanWU01x14_285880</name>
</gene>
<dbReference type="GO" id="GO:0030134">
    <property type="term" value="C:COPII-coated ER to Golgi transport vesicle"/>
    <property type="evidence" value="ECO:0007669"/>
    <property type="project" value="TreeGrafter"/>
</dbReference>
<comment type="subcellular location">
    <subcellularLocation>
        <location evidence="1">Endoplasmic reticulum membrane</location>
        <topology evidence="1">Multi-pass membrane protein</topology>
    </subcellularLocation>
    <subcellularLocation>
        <location evidence="2">Golgi apparatus membrane</location>
        <topology evidence="2">Multi-pass membrane protein</topology>
    </subcellularLocation>
</comment>
<keyword evidence="10 11" id="KW-0472">Membrane</keyword>
<keyword evidence="4" id="KW-0813">Transport</keyword>
<reference evidence="13" key="1">
    <citation type="submission" date="2016-06" db="EMBL/GenBank/DDBJ databases">
        <title>Parallel loss of symbiosis genes in relatives of nitrogen-fixing non-legume Parasponia.</title>
        <authorList>
            <person name="Van Velzen R."/>
            <person name="Holmer R."/>
            <person name="Bu F."/>
            <person name="Rutten L."/>
            <person name="Van Zeijl A."/>
            <person name="Liu W."/>
            <person name="Santuari L."/>
            <person name="Cao Q."/>
            <person name="Sharma T."/>
            <person name="Shen D."/>
            <person name="Roswanjaya Y."/>
            <person name="Wardhani T."/>
            <person name="Kalhor M.S."/>
            <person name="Jansen J."/>
            <person name="Van den Hoogen J."/>
            <person name="Gungor B."/>
            <person name="Hartog M."/>
            <person name="Hontelez J."/>
            <person name="Verver J."/>
            <person name="Yang W.-C."/>
            <person name="Schijlen E."/>
            <person name="Repin R."/>
            <person name="Schilthuizen M."/>
            <person name="Schranz E."/>
            <person name="Heidstra R."/>
            <person name="Miyata K."/>
            <person name="Fedorova E."/>
            <person name="Kohlen W."/>
            <person name="Bisseling T."/>
            <person name="Smit S."/>
            <person name="Geurts R."/>
        </authorList>
    </citation>
    <scope>NUCLEOTIDE SEQUENCE [LARGE SCALE GENOMIC DNA]</scope>
    <source>
        <strain evidence="13">cv. WU1-14</strain>
    </source>
</reference>
<evidence type="ECO:0000313" key="12">
    <source>
        <dbReference type="EMBL" id="PON41921.1"/>
    </source>
</evidence>
<evidence type="ECO:0000256" key="11">
    <source>
        <dbReference type="SAM" id="Phobius"/>
    </source>
</evidence>